<sequence>MTTFHPTFRALGVAVLALGLLTACGGGGSDGDAAAKQPPPNSIATGQAPSYYPSEYAQLIEASRKEGGTLTIYSNTDQENWAPIFRDFEKKYPWVTKIAANNLDSDEVFQRVLSEQATGNSPADLVVSNAAQAWADFAARPGTLMEYASPEKGKLPDFGELLPNVYAMSADPLAIAYNTSLLPEKPTGLKSLAAIIAKDPAQYKNKITTRDVSGAFGFTVSHAFAEARPDAWTSLQSVLPLARPETSSGTQLEKITSGEYVAGFFVSAAPAYPVVAKSGGLLAISFLDDGTVVLPRGIGIAAKAPHPATSKLFVDFVLSQEGQRAVAEGGLTSYRDGVATGDGLHTYQELVQAVGQPNIILAKYAKVPDAEVKSFTAKWNGLLGR</sequence>
<dbReference type="PANTHER" id="PTHR30006">
    <property type="entry name" value="THIAMINE-BINDING PERIPLASMIC PROTEIN-RELATED"/>
    <property type="match status" value="1"/>
</dbReference>
<dbReference type="Pfam" id="PF13416">
    <property type="entry name" value="SBP_bac_8"/>
    <property type="match status" value="1"/>
</dbReference>
<comment type="caution">
    <text evidence="4">The sequence shown here is derived from an EMBL/GenBank/DDBJ whole genome shotgun (WGS) entry which is preliminary data.</text>
</comment>
<dbReference type="AlphaFoldDB" id="A0A7W9GCJ4"/>
<feature type="region of interest" description="Disordered" evidence="2">
    <location>
        <begin position="28"/>
        <end position="48"/>
    </location>
</feature>
<organism evidence="4 5">
    <name type="scientific">Nonomuraea jabiensis</name>
    <dbReference type="NCBI Taxonomy" id="882448"/>
    <lineage>
        <taxon>Bacteria</taxon>
        <taxon>Bacillati</taxon>
        <taxon>Actinomycetota</taxon>
        <taxon>Actinomycetes</taxon>
        <taxon>Streptosporangiales</taxon>
        <taxon>Streptosporangiaceae</taxon>
        <taxon>Nonomuraea</taxon>
    </lineage>
</organism>
<dbReference type="SUPFAM" id="SSF53850">
    <property type="entry name" value="Periplasmic binding protein-like II"/>
    <property type="match status" value="1"/>
</dbReference>
<proteinExistence type="predicted"/>
<feature type="signal peptide" evidence="3">
    <location>
        <begin position="1"/>
        <end position="25"/>
    </location>
</feature>
<dbReference type="RefSeq" id="WP_185074609.1">
    <property type="nucleotide sequence ID" value="NZ_JACHMB010000001.1"/>
</dbReference>
<accession>A0A7W9GCJ4</accession>
<keyword evidence="1 3" id="KW-0732">Signal</keyword>
<keyword evidence="5" id="KW-1185">Reference proteome</keyword>
<dbReference type="Proteomes" id="UP000579153">
    <property type="component" value="Unassembled WGS sequence"/>
</dbReference>
<dbReference type="PANTHER" id="PTHR30006:SF25">
    <property type="entry name" value="PHOSPHOGLYCERATE TRANSPORT REGULATORY PROTEIN PGTC"/>
    <property type="match status" value="1"/>
</dbReference>
<dbReference type="InterPro" id="IPR006059">
    <property type="entry name" value="SBP"/>
</dbReference>
<dbReference type="GO" id="GO:0030288">
    <property type="term" value="C:outer membrane-bounded periplasmic space"/>
    <property type="evidence" value="ECO:0007669"/>
    <property type="project" value="TreeGrafter"/>
</dbReference>
<evidence type="ECO:0000256" key="3">
    <source>
        <dbReference type="SAM" id="SignalP"/>
    </source>
</evidence>
<reference evidence="4 5" key="1">
    <citation type="submission" date="2020-08" db="EMBL/GenBank/DDBJ databases">
        <title>Sequencing the genomes of 1000 actinobacteria strains.</title>
        <authorList>
            <person name="Klenk H.-P."/>
        </authorList>
    </citation>
    <scope>NUCLEOTIDE SEQUENCE [LARGE SCALE GENOMIC DNA]</scope>
    <source>
        <strain evidence="4 5">DSM 45507</strain>
    </source>
</reference>
<evidence type="ECO:0000313" key="4">
    <source>
        <dbReference type="EMBL" id="MBB5781280.1"/>
    </source>
</evidence>
<dbReference type="EMBL" id="JACHMB010000001">
    <property type="protein sequence ID" value="MBB5781280.1"/>
    <property type="molecule type" value="Genomic_DNA"/>
</dbReference>
<gene>
    <name evidence="4" type="ORF">HD596_008036</name>
</gene>
<evidence type="ECO:0000313" key="5">
    <source>
        <dbReference type="Proteomes" id="UP000579153"/>
    </source>
</evidence>
<evidence type="ECO:0000256" key="1">
    <source>
        <dbReference type="ARBA" id="ARBA00022729"/>
    </source>
</evidence>
<name>A0A7W9GCJ4_9ACTN</name>
<dbReference type="Gene3D" id="3.40.190.10">
    <property type="entry name" value="Periplasmic binding protein-like II"/>
    <property type="match status" value="2"/>
</dbReference>
<protein>
    <submittedName>
        <fullName evidence="4">Iron(III) transport system substrate-binding protein</fullName>
    </submittedName>
</protein>
<feature type="chain" id="PRO_5039369117" evidence="3">
    <location>
        <begin position="26"/>
        <end position="385"/>
    </location>
</feature>
<evidence type="ECO:0000256" key="2">
    <source>
        <dbReference type="SAM" id="MobiDB-lite"/>
    </source>
</evidence>